<feature type="domain" description="C2H2-type" evidence="14">
    <location>
        <begin position="70"/>
        <end position="97"/>
    </location>
</feature>
<keyword evidence="12" id="KW-0539">Nucleus</keyword>
<dbReference type="GO" id="GO:0000981">
    <property type="term" value="F:DNA-binding transcription factor activity, RNA polymerase II-specific"/>
    <property type="evidence" value="ECO:0007669"/>
    <property type="project" value="TreeGrafter"/>
</dbReference>
<dbReference type="Proteomes" id="UP000597762">
    <property type="component" value="Unassembled WGS sequence"/>
</dbReference>
<comment type="subcellular location">
    <subcellularLocation>
        <location evidence="1">Nucleus</location>
    </subcellularLocation>
</comment>
<keyword evidence="11" id="KW-0804">Transcription</keyword>
<protein>
    <submittedName>
        <fullName evidence="15">GLIS2</fullName>
    </submittedName>
</protein>
<dbReference type="Gene3D" id="3.30.160.60">
    <property type="entry name" value="Classic Zinc Finger"/>
    <property type="match status" value="5"/>
</dbReference>
<keyword evidence="9" id="KW-0805">Transcription regulation</keyword>
<keyword evidence="4" id="KW-0678">Repressor</keyword>
<keyword evidence="3" id="KW-0217">Developmental protein</keyword>
<dbReference type="AlphaFoldDB" id="A0A812DJS3"/>
<dbReference type="GO" id="GO:0008270">
    <property type="term" value="F:zinc ion binding"/>
    <property type="evidence" value="ECO:0007669"/>
    <property type="project" value="UniProtKB-KW"/>
</dbReference>
<accession>A0A812DJS3</accession>
<dbReference type="EMBL" id="CAHIKZ030003863">
    <property type="protein sequence ID" value="CAE1304759.1"/>
    <property type="molecule type" value="Genomic_DNA"/>
</dbReference>
<dbReference type="PROSITE" id="PS50157">
    <property type="entry name" value="ZINC_FINGER_C2H2_2"/>
    <property type="match status" value="4"/>
</dbReference>
<dbReference type="SUPFAM" id="SSF57667">
    <property type="entry name" value="beta-beta-alpha zinc fingers"/>
    <property type="match status" value="3"/>
</dbReference>
<keyword evidence="7 13" id="KW-0863">Zinc-finger</keyword>
<evidence type="ECO:0000256" key="4">
    <source>
        <dbReference type="ARBA" id="ARBA00022491"/>
    </source>
</evidence>
<evidence type="ECO:0000256" key="12">
    <source>
        <dbReference type="ARBA" id="ARBA00023242"/>
    </source>
</evidence>
<dbReference type="PANTHER" id="PTHR45718:SF8">
    <property type="entry name" value="GLIS FAMILY ZINC FINGER 2"/>
    <property type="match status" value="1"/>
</dbReference>
<dbReference type="InterPro" id="IPR036236">
    <property type="entry name" value="Znf_C2H2_sf"/>
</dbReference>
<reference evidence="15" key="1">
    <citation type="submission" date="2021-01" db="EMBL/GenBank/DDBJ databases">
        <authorList>
            <person name="Li R."/>
            <person name="Bekaert M."/>
        </authorList>
    </citation>
    <scope>NUCLEOTIDE SEQUENCE</scope>
    <source>
        <strain evidence="15">Farmed</strain>
    </source>
</reference>
<evidence type="ECO:0000256" key="2">
    <source>
        <dbReference type="ARBA" id="ARBA00010831"/>
    </source>
</evidence>
<evidence type="ECO:0000256" key="6">
    <source>
        <dbReference type="ARBA" id="ARBA00022737"/>
    </source>
</evidence>
<dbReference type="FunFam" id="3.30.160.60:FF:000359">
    <property type="entry name" value="GLIS family zinc finger 2"/>
    <property type="match status" value="1"/>
</dbReference>
<feature type="domain" description="C2H2-type" evidence="14">
    <location>
        <begin position="37"/>
        <end position="69"/>
    </location>
</feature>
<keyword evidence="10" id="KW-0238">DNA-binding</keyword>
<keyword evidence="8" id="KW-0862">Zinc</keyword>
<dbReference type="FunFam" id="3.30.160.60:FF:000310">
    <property type="entry name" value="GLIS family zinc finger 2"/>
    <property type="match status" value="1"/>
</dbReference>
<evidence type="ECO:0000259" key="14">
    <source>
        <dbReference type="PROSITE" id="PS50157"/>
    </source>
</evidence>
<evidence type="ECO:0000256" key="10">
    <source>
        <dbReference type="ARBA" id="ARBA00023125"/>
    </source>
</evidence>
<organism evidence="15 16">
    <name type="scientific">Acanthosepion pharaonis</name>
    <name type="common">Pharaoh cuttlefish</name>
    <name type="synonym">Sepia pharaonis</name>
    <dbReference type="NCBI Taxonomy" id="158019"/>
    <lineage>
        <taxon>Eukaryota</taxon>
        <taxon>Metazoa</taxon>
        <taxon>Spiralia</taxon>
        <taxon>Lophotrochozoa</taxon>
        <taxon>Mollusca</taxon>
        <taxon>Cephalopoda</taxon>
        <taxon>Coleoidea</taxon>
        <taxon>Decapodiformes</taxon>
        <taxon>Sepiida</taxon>
        <taxon>Sepiina</taxon>
        <taxon>Sepiidae</taxon>
        <taxon>Acanthosepion</taxon>
    </lineage>
</organism>
<evidence type="ECO:0000256" key="9">
    <source>
        <dbReference type="ARBA" id="ARBA00023015"/>
    </source>
</evidence>
<keyword evidence="16" id="KW-1185">Reference proteome</keyword>
<evidence type="ECO:0000256" key="1">
    <source>
        <dbReference type="ARBA" id="ARBA00004123"/>
    </source>
</evidence>
<dbReference type="PROSITE" id="PS00028">
    <property type="entry name" value="ZINC_FINGER_C2H2_1"/>
    <property type="match status" value="3"/>
</dbReference>
<evidence type="ECO:0000256" key="11">
    <source>
        <dbReference type="ARBA" id="ARBA00023163"/>
    </source>
</evidence>
<name>A0A812DJS3_ACAPH</name>
<evidence type="ECO:0000256" key="7">
    <source>
        <dbReference type="ARBA" id="ARBA00022771"/>
    </source>
</evidence>
<sequence>MYRCQWADCNQKFVFMDQLVGHVNEKHVCVGRSEVEYQCKWEGCPRDGKGFNARYKMLIHIRTHTNEKPHKCPLCGKCFSRLENLKIHNRSHTGEKPYSCPVPGCSKAYSNSSDRFKHVRTHQEKKPYVCKMPGCSKRYTDPSSLRKHVRTHGHYFRRENRHVGYHKPLSNVKPVRLQLHGLSKLQTLARLESSSVTPAESSWTGTSGHRSNDHRFDSLSSPSIFSVPMRHQANAVTNHKNKVTSPRTCNQIASTNLRYVNPYDTNPQEIPLDLSLTKVMGSS</sequence>
<dbReference type="GO" id="GO:0005634">
    <property type="term" value="C:nucleus"/>
    <property type="evidence" value="ECO:0007669"/>
    <property type="project" value="UniProtKB-SubCell"/>
</dbReference>
<proteinExistence type="inferred from homology"/>
<evidence type="ECO:0000256" key="5">
    <source>
        <dbReference type="ARBA" id="ARBA00022723"/>
    </source>
</evidence>
<dbReference type="PANTHER" id="PTHR45718">
    <property type="entry name" value="TRANSCRIPTIONAL ACTIVATOR CUBITUS INTERRUPTUS"/>
    <property type="match status" value="1"/>
</dbReference>
<evidence type="ECO:0000256" key="13">
    <source>
        <dbReference type="PROSITE-ProRule" id="PRU00042"/>
    </source>
</evidence>
<evidence type="ECO:0000313" key="15">
    <source>
        <dbReference type="EMBL" id="CAE1304759.1"/>
    </source>
</evidence>
<dbReference type="SMART" id="SM00355">
    <property type="entry name" value="ZnF_C2H2"/>
    <property type="match status" value="5"/>
</dbReference>
<evidence type="ECO:0000313" key="16">
    <source>
        <dbReference type="Proteomes" id="UP000597762"/>
    </source>
</evidence>
<feature type="domain" description="C2H2-type" evidence="14">
    <location>
        <begin position="128"/>
        <end position="152"/>
    </location>
</feature>
<keyword evidence="6" id="KW-0677">Repeat</keyword>
<comment type="caution">
    <text evidence="15">The sequence shown here is derived from an EMBL/GenBank/DDBJ whole genome shotgun (WGS) entry which is preliminary data.</text>
</comment>
<dbReference type="Pfam" id="PF23561">
    <property type="entry name" value="zf-C2H2_15"/>
    <property type="match status" value="1"/>
</dbReference>
<evidence type="ECO:0000256" key="8">
    <source>
        <dbReference type="ARBA" id="ARBA00022833"/>
    </source>
</evidence>
<feature type="domain" description="C2H2-type" evidence="14">
    <location>
        <begin position="98"/>
        <end position="127"/>
    </location>
</feature>
<dbReference type="InterPro" id="IPR056436">
    <property type="entry name" value="Znf-C2H2_ZIC1-5/GLI1-3-like"/>
</dbReference>
<dbReference type="GO" id="GO:0000978">
    <property type="term" value="F:RNA polymerase II cis-regulatory region sequence-specific DNA binding"/>
    <property type="evidence" value="ECO:0007669"/>
    <property type="project" value="TreeGrafter"/>
</dbReference>
<dbReference type="FunFam" id="3.30.160.60:FF:000357">
    <property type="entry name" value="GLIS family zinc finger 2"/>
    <property type="match status" value="1"/>
</dbReference>
<keyword evidence="5" id="KW-0479">Metal-binding</keyword>
<gene>
    <name evidence="15" type="ORF">SPHA_57307</name>
</gene>
<dbReference type="OrthoDB" id="3214149at2759"/>
<dbReference type="InterPro" id="IPR013087">
    <property type="entry name" value="Znf_C2H2_type"/>
</dbReference>
<evidence type="ECO:0000256" key="3">
    <source>
        <dbReference type="ARBA" id="ARBA00022473"/>
    </source>
</evidence>
<dbReference type="InterPro" id="IPR043359">
    <property type="entry name" value="GLI-like"/>
</dbReference>
<comment type="similarity">
    <text evidence="2">Belongs to the GLI C2H2-type zinc-finger protein family.</text>
</comment>
<dbReference type="FunFam" id="3.30.160.60:FF:000019">
    <property type="entry name" value="GLI family zinc finger 3"/>
    <property type="match status" value="1"/>
</dbReference>
<dbReference type="Pfam" id="PF00096">
    <property type="entry name" value="zf-C2H2"/>
    <property type="match status" value="3"/>
</dbReference>